<gene>
    <name evidence="1" type="ORF">LY79DRAFT_288139</name>
</gene>
<proteinExistence type="predicted"/>
<organism evidence="1 2">
    <name type="scientific">Colletotrichum navitas</name>
    <dbReference type="NCBI Taxonomy" id="681940"/>
    <lineage>
        <taxon>Eukaryota</taxon>
        <taxon>Fungi</taxon>
        <taxon>Dikarya</taxon>
        <taxon>Ascomycota</taxon>
        <taxon>Pezizomycotina</taxon>
        <taxon>Sordariomycetes</taxon>
        <taxon>Hypocreomycetidae</taxon>
        <taxon>Glomerellales</taxon>
        <taxon>Glomerellaceae</taxon>
        <taxon>Colletotrichum</taxon>
        <taxon>Colletotrichum graminicola species complex</taxon>
    </lineage>
</organism>
<dbReference type="Proteomes" id="UP001230504">
    <property type="component" value="Unassembled WGS sequence"/>
</dbReference>
<keyword evidence="2" id="KW-1185">Reference proteome</keyword>
<dbReference type="EMBL" id="JAHLJV010000005">
    <property type="protein sequence ID" value="KAK1598421.1"/>
    <property type="molecule type" value="Genomic_DNA"/>
</dbReference>
<dbReference type="AlphaFoldDB" id="A0AAD8QAG3"/>
<comment type="caution">
    <text evidence="1">The sequence shown here is derived from an EMBL/GenBank/DDBJ whole genome shotgun (WGS) entry which is preliminary data.</text>
</comment>
<reference evidence="1" key="1">
    <citation type="submission" date="2021-06" db="EMBL/GenBank/DDBJ databases">
        <title>Comparative genomics, transcriptomics and evolutionary studies reveal genomic signatures of adaptation to plant cell wall in hemibiotrophic fungi.</title>
        <authorList>
            <consortium name="DOE Joint Genome Institute"/>
            <person name="Baroncelli R."/>
            <person name="Diaz J.F."/>
            <person name="Benocci T."/>
            <person name="Peng M."/>
            <person name="Battaglia E."/>
            <person name="Haridas S."/>
            <person name="Andreopoulos W."/>
            <person name="Labutti K."/>
            <person name="Pangilinan J."/>
            <person name="Floch G.L."/>
            <person name="Makela M.R."/>
            <person name="Henrissat B."/>
            <person name="Grigoriev I.V."/>
            <person name="Crouch J.A."/>
            <person name="De Vries R.P."/>
            <person name="Sukno S.A."/>
            <person name="Thon M.R."/>
        </authorList>
    </citation>
    <scope>NUCLEOTIDE SEQUENCE</scope>
    <source>
        <strain evidence="1">CBS 125086</strain>
    </source>
</reference>
<evidence type="ECO:0000313" key="2">
    <source>
        <dbReference type="Proteomes" id="UP001230504"/>
    </source>
</evidence>
<evidence type="ECO:0000313" key="1">
    <source>
        <dbReference type="EMBL" id="KAK1598421.1"/>
    </source>
</evidence>
<protein>
    <submittedName>
        <fullName evidence="1">Uncharacterized protein</fullName>
    </submittedName>
</protein>
<sequence length="153" mass="17304">MVSRRRCELVLCRRGRVRRRQREWSSGRFVTSSKMSIGTRDGLLAWIVFGFPMFHRSSLGQARRGDARPSLLLSGVIEVLAQSVLACGSVESSRLGSSWGSRVLLDEAIAASREWCFFARFPAAYRSVEIKSRNRRRARYGGGEREGMGRWGC</sequence>
<dbReference type="GeneID" id="85436425"/>
<name>A0AAD8QAG3_9PEZI</name>
<accession>A0AAD8QAG3</accession>
<dbReference type="RefSeq" id="XP_060419126.1">
    <property type="nucleotide sequence ID" value="XM_060552185.1"/>
</dbReference>